<dbReference type="InterPro" id="IPR000421">
    <property type="entry name" value="FA58C"/>
</dbReference>
<feature type="region of interest" description="Disordered" evidence="1">
    <location>
        <begin position="35"/>
        <end position="73"/>
    </location>
</feature>
<dbReference type="Pfam" id="PF00754">
    <property type="entry name" value="F5_F8_type_C"/>
    <property type="match status" value="1"/>
</dbReference>
<dbReference type="InterPro" id="IPR008979">
    <property type="entry name" value="Galactose-bd-like_sf"/>
</dbReference>
<keyword evidence="4" id="KW-1185">Reference proteome</keyword>
<evidence type="ECO:0000256" key="1">
    <source>
        <dbReference type="SAM" id="MobiDB-lite"/>
    </source>
</evidence>
<comment type="caution">
    <text evidence="3">The sequence shown here is derived from an EMBL/GenBank/DDBJ whole genome shotgun (WGS) entry which is preliminary data.</text>
</comment>
<protein>
    <recommendedName>
        <fullName evidence="2">F5/8 type C domain-containing protein</fullName>
    </recommendedName>
</protein>
<accession>A0ABP7SND8</accession>
<evidence type="ECO:0000313" key="3">
    <source>
        <dbReference type="EMBL" id="GAA4014073.1"/>
    </source>
</evidence>
<name>A0ABP7SND8_9ACTN</name>
<dbReference type="Gene3D" id="2.60.120.260">
    <property type="entry name" value="Galactose-binding domain-like"/>
    <property type="match status" value="1"/>
</dbReference>
<proteinExistence type="predicted"/>
<feature type="compositionally biased region" description="Basic and acidic residues" evidence="1">
    <location>
        <begin position="149"/>
        <end position="168"/>
    </location>
</feature>
<feature type="region of interest" description="Disordered" evidence="1">
    <location>
        <begin position="139"/>
        <end position="168"/>
    </location>
</feature>
<organism evidence="3 4">
    <name type="scientific">Streptomyces plumbiresistens</name>
    <dbReference type="NCBI Taxonomy" id="511811"/>
    <lineage>
        <taxon>Bacteria</taxon>
        <taxon>Bacillati</taxon>
        <taxon>Actinomycetota</taxon>
        <taxon>Actinomycetes</taxon>
        <taxon>Kitasatosporales</taxon>
        <taxon>Streptomycetaceae</taxon>
        <taxon>Streptomyces</taxon>
    </lineage>
</organism>
<reference evidence="4" key="1">
    <citation type="journal article" date="2019" name="Int. J. Syst. Evol. Microbiol.">
        <title>The Global Catalogue of Microorganisms (GCM) 10K type strain sequencing project: providing services to taxonomists for standard genome sequencing and annotation.</title>
        <authorList>
            <consortium name="The Broad Institute Genomics Platform"/>
            <consortium name="The Broad Institute Genome Sequencing Center for Infectious Disease"/>
            <person name="Wu L."/>
            <person name="Ma J."/>
        </authorList>
    </citation>
    <scope>NUCLEOTIDE SEQUENCE [LARGE SCALE GENOMIC DNA]</scope>
    <source>
        <strain evidence="4">JCM 16924</strain>
    </source>
</reference>
<dbReference type="EMBL" id="BAAAZX010000022">
    <property type="protein sequence ID" value="GAA4014073.1"/>
    <property type="molecule type" value="Genomic_DNA"/>
</dbReference>
<evidence type="ECO:0000259" key="2">
    <source>
        <dbReference type="PROSITE" id="PS50022"/>
    </source>
</evidence>
<dbReference type="Proteomes" id="UP001500456">
    <property type="component" value="Unassembled WGS sequence"/>
</dbReference>
<gene>
    <name evidence="3" type="ORF">GCM10022232_65780</name>
</gene>
<sequence>MSLAALIMTVGSQGAAVALPEAPAAADRSFASSFETGDPAPDWLNTVDTAPDGGKRASGVDGGYSTGIPGNVTDHVTDVRASAENTGGGEVKENLVDGEPGTKWLAFEPTGWAEFDLDKPVKVVAYALTSANDFAERDPRDWTLQGSTDGKEWKSLDTRSGESFEERP</sequence>
<dbReference type="SUPFAM" id="SSF49785">
    <property type="entry name" value="Galactose-binding domain-like"/>
    <property type="match status" value="1"/>
</dbReference>
<dbReference type="PROSITE" id="PS50022">
    <property type="entry name" value="FA58C_3"/>
    <property type="match status" value="1"/>
</dbReference>
<feature type="domain" description="F5/8 type C" evidence="2">
    <location>
        <begin position="61"/>
        <end position="168"/>
    </location>
</feature>
<evidence type="ECO:0000313" key="4">
    <source>
        <dbReference type="Proteomes" id="UP001500456"/>
    </source>
</evidence>